<dbReference type="Proteomes" id="UP000027135">
    <property type="component" value="Unassembled WGS sequence"/>
</dbReference>
<dbReference type="Gene3D" id="3.80.10.10">
    <property type="entry name" value="Ribonuclease Inhibitor"/>
    <property type="match status" value="2"/>
</dbReference>
<reference evidence="1 2" key="1">
    <citation type="journal article" date="2014" name="Nat. Commun.">
        <title>Molecular traces of alternative social organization in a termite genome.</title>
        <authorList>
            <person name="Terrapon N."/>
            <person name="Li C."/>
            <person name="Robertson H.M."/>
            <person name="Ji L."/>
            <person name="Meng X."/>
            <person name="Booth W."/>
            <person name="Chen Z."/>
            <person name="Childers C.P."/>
            <person name="Glastad K.M."/>
            <person name="Gokhale K."/>
            <person name="Gowin J."/>
            <person name="Gronenberg W."/>
            <person name="Hermansen R.A."/>
            <person name="Hu H."/>
            <person name="Hunt B.G."/>
            <person name="Huylmans A.K."/>
            <person name="Khalil S.M."/>
            <person name="Mitchell R.D."/>
            <person name="Munoz-Torres M.C."/>
            <person name="Mustard J.A."/>
            <person name="Pan H."/>
            <person name="Reese J.T."/>
            <person name="Scharf M.E."/>
            <person name="Sun F."/>
            <person name="Vogel H."/>
            <person name="Xiao J."/>
            <person name="Yang W."/>
            <person name="Yang Z."/>
            <person name="Yang Z."/>
            <person name="Zhou J."/>
            <person name="Zhu J."/>
            <person name="Brent C.S."/>
            <person name="Elsik C.G."/>
            <person name="Goodisman M.A."/>
            <person name="Liberles D.A."/>
            <person name="Roe R.M."/>
            <person name="Vargo E.L."/>
            <person name="Vilcinskas A."/>
            <person name="Wang J."/>
            <person name="Bornberg-Bauer E."/>
            <person name="Korb J."/>
            <person name="Zhang G."/>
            <person name="Liebig J."/>
        </authorList>
    </citation>
    <scope>NUCLEOTIDE SEQUENCE [LARGE SCALE GENOMIC DNA]</scope>
    <source>
        <tissue evidence="1">Whole organism</tissue>
    </source>
</reference>
<gene>
    <name evidence="1" type="ORF">L798_09862</name>
</gene>
<organism evidence="1 2">
    <name type="scientific">Zootermopsis nevadensis</name>
    <name type="common">Dampwood termite</name>
    <dbReference type="NCBI Taxonomy" id="136037"/>
    <lineage>
        <taxon>Eukaryota</taxon>
        <taxon>Metazoa</taxon>
        <taxon>Ecdysozoa</taxon>
        <taxon>Arthropoda</taxon>
        <taxon>Hexapoda</taxon>
        <taxon>Insecta</taxon>
        <taxon>Pterygota</taxon>
        <taxon>Neoptera</taxon>
        <taxon>Polyneoptera</taxon>
        <taxon>Dictyoptera</taxon>
        <taxon>Blattodea</taxon>
        <taxon>Blattoidea</taxon>
        <taxon>Termitoidae</taxon>
        <taxon>Termopsidae</taxon>
        <taxon>Zootermopsis</taxon>
    </lineage>
</organism>
<evidence type="ECO:0000313" key="1">
    <source>
        <dbReference type="EMBL" id="KDR15935.1"/>
    </source>
</evidence>
<proteinExistence type="predicted"/>
<dbReference type="InterPro" id="IPR032675">
    <property type="entry name" value="LRR_dom_sf"/>
</dbReference>
<dbReference type="InParanoid" id="A0A067QZF2"/>
<dbReference type="eggNOG" id="ENOG502S2U8">
    <property type="taxonomic scope" value="Eukaryota"/>
</dbReference>
<dbReference type="GO" id="GO:0031146">
    <property type="term" value="P:SCF-dependent proteasomal ubiquitin-dependent protein catabolic process"/>
    <property type="evidence" value="ECO:0007669"/>
    <property type="project" value="TreeGrafter"/>
</dbReference>
<dbReference type="PANTHER" id="PTHR13318">
    <property type="entry name" value="PARTNER OF PAIRED, ISOFORM B-RELATED"/>
    <property type="match status" value="1"/>
</dbReference>
<dbReference type="GO" id="GO:0019005">
    <property type="term" value="C:SCF ubiquitin ligase complex"/>
    <property type="evidence" value="ECO:0007669"/>
    <property type="project" value="TreeGrafter"/>
</dbReference>
<protein>
    <submittedName>
        <fullName evidence="1">Uncharacterized protein</fullName>
    </submittedName>
</protein>
<accession>A0A067QZF2</accession>
<dbReference type="OMA" id="MIDIFIR"/>
<dbReference type="AlphaFoldDB" id="A0A067QZF2"/>
<dbReference type="SUPFAM" id="SSF52058">
    <property type="entry name" value="L domain-like"/>
    <property type="match status" value="1"/>
</dbReference>
<dbReference type="OrthoDB" id="423607at2759"/>
<sequence length="566" mass="64388">MRIYSMPVHKMQRLYQLCLENIVQNADFWLQVNNIQEKPGILGSPFDCLPASLEQDLLDMYEQIHGLPGRNNFWLEQQEKWRLFITRRITRLTITEYTEKISLVHVAATCRNLKHLEVRDVEEALPYLKAVAPCLTTIVSLSIDTMAHVTSGSLKYIRNHCPNLRVLGLKSCFLNDKAMNHLKHISTLAELDLRDTEVTAVGVSQVLKSNPQLRSLHHPEVVRALYKLHSTRTWLVRVEASLLNPSTAACYHLREIDLELSRKDNPSMLAVVVSVCPEIERVRIEFDARASPYALVPLAALKCLTELDVQCVADTNRKPWDDHPTANVAMLECISLFEGSILPILQSCGSHLLTLSLEGISGVDMKTVELHCPHLVSLGLYYNTYAQNSFRIPDNKTSIKPFPSLRRLLFGSNSGNNDFSASYLEWLLSNENLEELSLSGSPLFTDELFASAFTNSAAFPRLRRLELDYCNVTAEVITGFLYHCGRKSLRELSICGPFVHEQASPALCYIICEKLDVQLEAYFYSFIKMKKRVVRYKQDLNFISSKSDIVSPRYLQENCHLADQHQ</sequence>
<keyword evidence="2" id="KW-1185">Reference proteome</keyword>
<dbReference type="PANTHER" id="PTHR13318:SF95">
    <property type="entry name" value="F-BOX PROTEIN YLR352W"/>
    <property type="match status" value="1"/>
</dbReference>
<evidence type="ECO:0000313" key="2">
    <source>
        <dbReference type="Proteomes" id="UP000027135"/>
    </source>
</evidence>
<name>A0A067QZF2_ZOONE</name>
<dbReference type="EMBL" id="KK852811">
    <property type="protein sequence ID" value="KDR15935.1"/>
    <property type="molecule type" value="Genomic_DNA"/>
</dbReference>